<evidence type="ECO:0000313" key="3">
    <source>
        <dbReference type="EnsemblPlants" id="Kaladp0076s0241.1.v1.1.CDS.1"/>
    </source>
</evidence>
<dbReference type="Gramene" id="Kaladp0076s0241.1.v1.1">
    <property type="protein sequence ID" value="Kaladp0076s0241.1.v1.1.CDS.1"/>
    <property type="gene ID" value="Kaladp0076s0241.v1.1"/>
</dbReference>
<keyword evidence="4" id="KW-1185">Reference proteome</keyword>
<feature type="domain" description="J" evidence="2">
    <location>
        <begin position="67"/>
        <end position="131"/>
    </location>
</feature>
<dbReference type="Gene3D" id="1.10.287.110">
    <property type="entry name" value="DnaJ domain"/>
    <property type="match status" value="1"/>
</dbReference>
<dbReference type="InterPro" id="IPR036869">
    <property type="entry name" value="J_dom_sf"/>
</dbReference>
<dbReference type="Gramene" id="Kaladp0076s0241.2.v1.1">
    <property type="protein sequence ID" value="Kaladp0076s0241.2.v1.1.CDS.1"/>
    <property type="gene ID" value="Kaladp0076s0241.v1.1"/>
</dbReference>
<name>A0A7N0UNY6_KALFE</name>
<feature type="region of interest" description="Disordered" evidence="1">
    <location>
        <begin position="240"/>
        <end position="478"/>
    </location>
</feature>
<reference evidence="3" key="1">
    <citation type="submission" date="2021-01" db="UniProtKB">
        <authorList>
            <consortium name="EnsemblPlants"/>
        </authorList>
    </citation>
    <scope>IDENTIFICATION</scope>
</reference>
<dbReference type="Proteomes" id="UP000594263">
    <property type="component" value="Unplaced"/>
</dbReference>
<feature type="compositionally biased region" description="Polar residues" evidence="1">
    <location>
        <begin position="143"/>
        <end position="155"/>
    </location>
</feature>
<proteinExistence type="predicted"/>
<organism evidence="3 4">
    <name type="scientific">Kalanchoe fedtschenkoi</name>
    <name type="common">Lavender scallops</name>
    <name type="synonym">South American air plant</name>
    <dbReference type="NCBI Taxonomy" id="63787"/>
    <lineage>
        <taxon>Eukaryota</taxon>
        <taxon>Viridiplantae</taxon>
        <taxon>Streptophyta</taxon>
        <taxon>Embryophyta</taxon>
        <taxon>Tracheophyta</taxon>
        <taxon>Spermatophyta</taxon>
        <taxon>Magnoliopsida</taxon>
        <taxon>eudicotyledons</taxon>
        <taxon>Gunneridae</taxon>
        <taxon>Pentapetalae</taxon>
        <taxon>Saxifragales</taxon>
        <taxon>Crassulaceae</taxon>
        <taxon>Kalanchoe</taxon>
    </lineage>
</organism>
<dbReference type="CDD" id="cd06257">
    <property type="entry name" value="DnaJ"/>
    <property type="match status" value="1"/>
</dbReference>
<dbReference type="Pfam" id="PF11926">
    <property type="entry name" value="DUF3444"/>
    <property type="match status" value="1"/>
</dbReference>
<dbReference type="Pfam" id="PF00226">
    <property type="entry name" value="DnaJ"/>
    <property type="match status" value="1"/>
</dbReference>
<feature type="compositionally biased region" description="Low complexity" evidence="1">
    <location>
        <begin position="461"/>
        <end position="474"/>
    </location>
</feature>
<dbReference type="PANTHER" id="PTHR47374:SF6">
    <property type="entry name" value="ENDOSOME ANTIGEN-LIKE PROTEIN, PUTATIVE (DUF3444)-RELATED"/>
    <property type="match status" value="1"/>
</dbReference>
<sequence length="697" mass="77653">MDCNKDEAIRAREFAETKMLRNDFAGARKLALKAQKIYPDVENIIQLLTVCDVHCASQQKIDGYEMDWYGILQIGQTADEPLIKKHYRKLALLLHPDKNKFPGAEAAFKLVGEAQRLLSDPAKRRMHDLKRRAVAKPSAVHVPSQQTTNQYPGRQPVQNGFKSPPVPQYANVNLWQKPQPPAQRRTTFITFLTLCPFCTSTHHVSVFNKHMPVPCLSCKKFFIASEVTSEKLARERNDAKAAFDKKNAPNHGQSDSSMKSEGNAQSKNLHTNGSNGAACSKGDTKNSKGMESKRSNSKRKRTKSEEDSGSIDSGSSSDTDDDEIFAVDGKLGKNGIDGDANPRRSTRQKQKISYNENLSDDDDELSALNNGANAGSASESKSAGAERSTVENQQAHRDFMPPSSNSSKQCSESLGEGGVNGILKSAPKPLAENDNGVVSSRCSKDNFHGIGTQDNCPGNQSEDPSSPTSSSEPIEVPDPEFFSFEDNRSLDKFEVGQIWAVYCDDGLPKYYVQIHHIRTSFEFQLVTKWLEYCRVQGNMIKWHDKEMPSGCGIFRLSRAKPQELSPITFSHIVNADTTGKKGEFAIFPGKGEVWALYKNWNQEMKFSNIEDFEYDIAEVINIDDLTVEVLYLHQVSGHVTVFRGQANRETHTFPKTELLRFSHQIPSFRLTDEANGTLRGYWELDPAAVPPTLLCSN</sequence>
<dbReference type="PRINTS" id="PR00625">
    <property type="entry name" value="JDOMAIN"/>
</dbReference>
<dbReference type="PANTHER" id="PTHR47374">
    <property type="entry name" value="ENDOSOME ANTIGEN-LIKE PROTEIN, PUTATIVE (DUF3444)-RELATED"/>
    <property type="match status" value="1"/>
</dbReference>
<dbReference type="EnsemblPlants" id="Kaladp0076s0241.1.v1.1">
    <property type="protein sequence ID" value="Kaladp0076s0241.1.v1.1.CDS.1"/>
    <property type="gene ID" value="Kaladp0076s0241.v1.1"/>
</dbReference>
<dbReference type="InterPro" id="IPR024593">
    <property type="entry name" value="DUF3444"/>
</dbReference>
<feature type="region of interest" description="Disordered" evidence="1">
    <location>
        <begin position="134"/>
        <end position="155"/>
    </location>
</feature>
<dbReference type="SUPFAM" id="SSF46565">
    <property type="entry name" value="Chaperone J-domain"/>
    <property type="match status" value="1"/>
</dbReference>
<dbReference type="InterPro" id="IPR001623">
    <property type="entry name" value="DnaJ_domain"/>
</dbReference>
<feature type="compositionally biased region" description="Low complexity" evidence="1">
    <location>
        <begin position="366"/>
        <end position="387"/>
    </location>
</feature>
<dbReference type="AlphaFoldDB" id="A0A7N0UNY6"/>
<evidence type="ECO:0000256" key="1">
    <source>
        <dbReference type="SAM" id="MobiDB-lite"/>
    </source>
</evidence>
<dbReference type="PROSITE" id="PS50076">
    <property type="entry name" value="DNAJ_2"/>
    <property type="match status" value="1"/>
</dbReference>
<dbReference type="EnsemblPlants" id="Kaladp0076s0241.2.v1.1">
    <property type="protein sequence ID" value="Kaladp0076s0241.2.v1.1.CDS.1"/>
    <property type="gene ID" value="Kaladp0076s0241.v1.1"/>
</dbReference>
<protein>
    <recommendedName>
        <fullName evidence="2">J domain-containing protein</fullName>
    </recommendedName>
</protein>
<feature type="compositionally biased region" description="Basic and acidic residues" evidence="1">
    <location>
        <begin position="282"/>
        <end position="294"/>
    </location>
</feature>
<feature type="compositionally biased region" description="Polar residues" evidence="1">
    <location>
        <begin position="250"/>
        <end position="277"/>
    </location>
</feature>
<dbReference type="SMART" id="SM00271">
    <property type="entry name" value="DnaJ"/>
    <property type="match status" value="1"/>
</dbReference>
<accession>A0A7N0UNY6</accession>
<evidence type="ECO:0000313" key="4">
    <source>
        <dbReference type="Proteomes" id="UP000594263"/>
    </source>
</evidence>
<feature type="compositionally biased region" description="Polar residues" evidence="1">
    <location>
        <begin position="402"/>
        <end position="412"/>
    </location>
</feature>
<dbReference type="OMA" id="CEVHCCA"/>
<evidence type="ECO:0000259" key="2">
    <source>
        <dbReference type="PROSITE" id="PS50076"/>
    </source>
</evidence>